<evidence type="ECO:0000313" key="3">
    <source>
        <dbReference type="EMBL" id="CUQ80427.1"/>
    </source>
</evidence>
<sequence length="465" mass="53993">MKGNAGDTIVKKIDLSPELVRVALYIRVSGEEQKIKGLSLEAQQERLEAYARERGWVIVGIYIDAAKTARKNIHKRTDFQRMMDSVKRDEVDILLFCRLDRWFRSVADYYKIMEVLEAHNCDWKTTDEEYDTTTANGRLYINVKLSIAQNEADIDGERIDVVFDSKIAHGTVVSGSAPFGFRVNEGKRLEVVPEDAAIVQDAFNYFETSISQRATVRYIRETYGVNWCDATFRRMLKEKLYTGVYDRGGRFNDHFCPAIISKQQFDRVQALLERNARSVPSGKVYIFTSILTCAECGHKLVGYKSSDYYYYRCNQHFQRGRCSHNHSAREDVVEKWLFEHLAEELERCQLEWEVAAAKKKASVARTDKAALKRKLTKLKELYVNDLIDIEDYKRDYQIYTAALKQIPEPSIEPPPDFAAVRRLLDNDFKTIYENLTREEKRTLWRSVIKEIRIDNDQNITGVVFG</sequence>
<proteinExistence type="predicted"/>
<evidence type="ECO:0000259" key="2">
    <source>
        <dbReference type="PROSITE" id="PS51737"/>
    </source>
</evidence>
<dbReference type="PROSITE" id="PS51736">
    <property type="entry name" value="RECOMBINASES_3"/>
    <property type="match status" value="1"/>
</dbReference>
<dbReference type="CDD" id="cd00338">
    <property type="entry name" value="Ser_Recombinase"/>
    <property type="match status" value="1"/>
</dbReference>
<dbReference type="PROSITE" id="PS51737">
    <property type="entry name" value="RECOMBINASE_DNA_BIND"/>
    <property type="match status" value="1"/>
</dbReference>
<dbReference type="EMBL" id="CZBV01000001">
    <property type="protein sequence ID" value="CUQ80427.1"/>
    <property type="molecule type" value="Genomic_DNA"/>
</dbReference>
<accession>A0A174Z3E2</accession>
<dbReference type="InterPro" id="IPR006119">
    <property type="entry name" value="Resolv_N"/>
</dbReference>
<reference evidence="3 4" key="1">
    <citation type="submission" date="2015-09" db="EMBL/GenBank/DDBJ databases">
        <authorList>
            <consortium name="Pathogen Informatics"/>
        </authorList>
    </citation>
    <scope>NUCLEOTIDE SEQUENCE [LARGE SCALE GENOMIC DNA]</scope>
    <source>
        <strain evidence="3 4">2789STDY5834878</strain>
    </source>
</reference>
<dbReference type="Gene3D" id="3.90.1750.20">
    <property type="entry name" value="Putative Large Serine Recombinase, Chain B, Domain 2"/>
    <property type="match status" value="1"/>
</dbReference>
<dbReference type="InterPro" id="IPR011109">
    <property type="entry name" value="DNA_bind_recombinase_dom"/>
</dbReference>
<evidence type="ECO:0000259" key="1">
    <source>
        <dbReference type="PROSITE" id="PS51736"/>
    </source>
</evidence>
<dbReference type="Proteomes" id="UP000095780">
    <property type="component" value="Unassembled WGS sequence"/>
</dbReference>
<evidence type="ECO:0000313" key="4">
    <source>
        <dbReference type="Proteomes" id="UP000095780"/>
    </source>
</evidence>
<dbReference type="InterPro" id="IPR038109">
    <property type="entry name" value="DNA_bind_recomb_sf"/>
</dbReference>
<dbReference type="PANTHER" id="PTHR30461:SF23">
    <property type="entry name" value="DNA RECOMBINASE-RELATED"/>
    <property type="match status" value="1"/>
</dbReference>
<feature type="domain" description="Recombinase" evidence="2">
    <location>
        <begin position="178"/>
        <end position="278"/>
    </location>
</feature>
<dbReference type="Pfam" id="PF07508">
    <property type="entry name" value="Recombinase"/>
    <property type="match status" value="1"/>
</dbReference>
<dbReference type="InterPro" id="IPR050639">
    <property type="entry name" value="SSR_resolvase"/>
</dbReference>
<dbReference type="SMART" id="SM00857">
    <property type="entry name" value="Resolvase"/>
    <property type="match status" value="1"/>
</dbReference>
<dbReference type="AlphaFoldDB" id="A0A174Z3E2"/>
<dbReference type="InterPro" id="IPR036162">
    <property type="entry name" value="Resolvase-like_N_sf"/>
</dbReference>
<feature type="domain" description="Resolvase/invertase-type recombinase catalytic" evidence="1">
    <location>
        <begin position="21"/>
        <end position="170"/>
    </location>
</feature>
<protein>
    <submittedName>
        <fullName evidence="3">Transposase and inactivated derivatives</fullName>
    </submittedName>
</protein>
<name>A0A174Z3E2_9FIRM</name>
<dbReference type="PANTHER" id="PTHR30461">
    <property type="entry name" value="DNA-INVERTASE FROM LAMBDOID PROPHAGE"/>
    <property type="match status" value="1"/>
</dbReference>
<dbReference type="RefSeq" id="WP_070098658.1">
    <property type="nucleotide sequence ID" value="NZ_CABIXW010000001.1"/>
</dbReference>
<dbReference type="Pfam" id="PF00239">
    <property type="entry name" value="Resolvase"/>
    <property type="match status" value="1"/>
</dbReference>
<dbReference type="SUPFAM" id="SSF53041">
    <property type="entry name" value="Resolvase-like"/>
    <property type="match status" value="1"/>
</dbReference>
<organism evidence="3 4">
    <name type="scientific">Lachnospira eligens</name>
    <dbReference type="NCBI Taxonomy" id="39485"/>
    <lineage>
        <taxon>Bacteria</taxon>
        <taxon>Bacillati</taxon>
        <taxon>Bacillota</taxon>
        <taxon>Clostridia</taxon>
        <taxon>Lachnospirales</taxon>
        <taxon>Lachnospiraceae</taxon>
        <taxon>Lachnospira</taxon>
    </lineage>
</organism>
<dbReference type="Gene3D" id="3.40.50.1390">
    <property type="entry name" value="Resolvase, N-terminal catalytic domain"/>
    <property type="match status" value="1"/>
</dbReference>
<gene>
    <name evidence="3" type="ORF">ERS852492_00507</name>
</gene>
<dbReference type="GO" id="GO:0000150">
    <property type="term" value="F:DNA strand exchange activity"/>
    <property type="evidence" value="ECO:0007669"/>
    <property type="project" value="InterPro"/>
</dbReference>
<dbReference type="GO" id="GO:0003677">
    <property type="term" value="F:DNA binding"/>
    <property type="evidence" value="ECO:0007669"/>
    <property type="project" value="InterPro"/>
</dbReference>
<dbReference type="InterPro" id="IPR025827">
    <property type="entry name" value="Zn_ribbon_recom_dom"/>
</dbReference>
<dbReference type="Pfam" id="PF13408">
    <property type="entry name" value="Zn_ribbon_recom"/>
    <property type="match status" value="1"/>
</dbReference>